<reference evidence="3" key="2">
    <citation type="submission" date="2020-07" db="EMBL/GenBank/DDBJ databases">
        <authorList>
            <person name="Vera ALvarez R."/>
            <person name="Arias-Moreno D.M."/>
            <person name="Jimenez-Jacinto V."/>
            <person name="Jimenez-Bremont J.F."/>
            <person name="Swaminathan K."/>
            <person name="Moose S.P."/>
            <person name="Guerrero-Gonzalez M.L."/>
            <person name="Marino-Ramirez L."/>
            <person name="Landsman D."/>
            <person name="Rodriguez-Kessler M."/>
            <person name="Delgado-Sanchez P."/>
        </authorList>
    </citation>
    <scope>NUCLEOTIDE SEQUENCE</scope>
    <source>
        <tissue evidence="3">Cladode</tissue>
    </source>
</reference>
<feature type="transmembrane region" description="Helical" evidence="2">
    <location>
        <begin position="20"/>
        <end position="40"/>
    </location>
</feature>
<feature type="region of interest" description="Disordered" evidence="1">
    <location>
        <begin position="76"/>
        <end position="139"/>
    </location>
</feature>
<proteinExistence type="predicted"/>
<sequence length="139" mass="15594">MVHCFDKSPANLPVTQKLYYTAHVAAYCLAALKLLLLFFARYQRRVSNIIDDVLEWSPKLALQGMMKQQSDVANVTDFLNESSSAGGGPNSEEIPLPPGDIDANMEFDQPEDEFDQPEDETSKDVRDNSRQAQQTRADL</sequence>
<keyword evidence="2" id="KW-0472">Membrane</keyword>
<reference evidence="3" key="1">
    <citation type="journal article" date="2013" name="J. Plant Res.">
        <title>Effect of fungi and light on seed germination of three Opuntia species from semiarid lands of central Mexico.</title>
        <authorList>
            <person name="Delgado-Sanchez P."/>
            <person name="Jimenez-Bremont J.F."/>
            <person name="Guerrero-Gonzalez Mde L."/>
            <person name="Flores J."/>
        </authorList>
    </citation>
    <scope>NUCLEOTIDE SEQUENCE</scope>
    <source>
        <tissue evidence="3">Cladode</tissue>
    </source>
</reference>
<keyword evidence="2" id="KW-0812">Transmembrane</keyword>
<feature type="compositionally biased region" description="Acidic residues" evidence="1">
    <location>
        <begin position="103"/>
        <end position="119"/>
    </location>
</feature>
<evidence type="ECO:0000256" key="1">
    <source>
        <dbReference type="SAM" id="MobiDB-lite"/>
    </source>
</evidence>
<organism evidence="3">
    <name type="scientific">Opuntia streptacantha</name>
    <name type="common">Prickly pear cactus</name>
    <name type="synonym">Opuntia cardona</name>
    <dbReference type="NCBI Taxonomy" id="393608"/>
    <lineage>
        <taxon>Eukaryota</taxon>
        <taxon>Viridiplantae</taxon>
        <taxon>Streptophyta</taxon>
        <taxon>Embryophyta</taxon>
        <taxon>Tracheophyta</taxon>
        <taxon>Spermatophyta</taxon>
        <taxon>Magnoliopsida</taxon>
        <taxon>eudicotyledons</taxon>
        <taxon>Gunneridae</taxon>
        <taxon>Pentapetalae</taxon>
        <taxon>Caryophyllales</taxon>
        <taxon>Cactineae</taxon>
        <taxon>Cactaceae</taxon>
        <taxon>Opuntioideae</taxon>
        <taxon>Opuntia</taxon>
    </lineage>
</organism>
<name>A0A7C9CZA6_OPUST</name>
<accession>A0A7C9CZA6</accession>
<keyword evidence="2" id="KW-1133">Transmembrane helix</keyword>
<feature type="compositionally biased region" description="Polar residues" evidence="1">
    <location>
        <begin position="130"/>
        <end position="139"/>
    </location>
</feature>
<protein>
    <submittedName>
        <fullName evidence="3">Uncharacterized protein</fullName>
    </submittedName>
</protein>
<dbReference type="EMBL" id="GISG01070370">
    <property type="protein sequence ID" value="MBA4629665.1"/>
    <property type="molecule type" value="Transcribed_RNA"/>
</dbReference>
<evidence type="ECO:0000256" key="2">
    <source>
        <dbReference type="SAM" id="Phobius"/>
    </source>
</evidence>
<dbReference type="EMBL" id="GISG01070371">
    <property type="protein sequence ID" value="MBA4629666.1"/>
    <property type="molecule type" value="Transcribed_RNA"/>
</dbReference>
<evidence type="ECO:0000313" key="3">
    <source>
        <dbReference type="EMBL" id="MBA4629666.1"/>
    </source>
</evidence>
<dbReference type="AlphaFoldDB" id="A0A7C9CZA6"/>
<feature type="compositionally biased region" description="Basic and acidic residues" evidence="1">
    <location>
        <begin position="120"/>
        <end position="129"/>
    </location>
</feature>